<organism evidence="1 2">
    <name type="scientific">Tetragonisca angustula</name>
    <dbReference type="NCBI Taxonomy" id="166442"/>
    <lineage>
        <taxon>Eukaryota</taxon>
        <taxon>Metazoa</taxon>
        <taxon>Ecdysozoa</taxon>
        <taxon>Arthropoda</taxon>
        <taxon>Hexapoda</taxon>
        <taxon>Insecta</taxon>
        <taxon>Pterygota</taxon>
        <taxon>Neoptera</taxon>
        <taxon>Endopterygota</taxon>
        <taxon>Hymenoptera</taxon>
        <taxon>Apocrita</taxon>
        <taxon>Aculeata</taxon>
        <taxon>Apoidea</taxon>
        <taxon>Anthophila</taxon>
        <taxon>Apidae</taxon>
        <taxon>Tetragonisca</taxon>
    </lineage>
</organism>
<keyword evidence="2" id="KW-1185">Reference proteome</keyword>
<gene>
    <name evidence="1" type="ORF">QLX08_004002</name>
</gene>
<dbReference type="Proteomes" id="UP001432146">
    <property type="component" value="Unassembled WGS sequence"/>
</dbReference>
<evidence type="ECO:0000313" key="1">
    <source>
        <dbReference type="EMBL" id="KAK9304803.1"/>
    </source>
</evidence>
<sequence length="222" mass="26711">MRLFGKDCERRIWLFDRLMLTMLSYGAKIWGWKERGWKEDPGEVLENVGGGVAPEYTIKEEQQTDLLRTRAGKLTWSYEKKLRERKEGELAKECWKDSERKKERERKQQGQRGMVGRETGILQVKEIERIDKEMQKNERWQKIIDSKYNKCIKEEGVPRCIKGKWSANRVRKLARYRLGNEVKEGRYWITGEERKCRLWRKRRGSICGRYMEGMGRRKEDGR</sequence>
<accession>A0AAW1A4L3</accession>
<protein>
    <submittedName>
        <fullName evidence="1">Uncharacterized protein</fullName>
    </submittedName>
</protein>
<evidence type="ECO:0000313" key="2">
    <source>
        <dbReference type="Proteomes" id="UP001432146"/>
    </source>
</evidence>
<dbReference type="AlphaFoldDB" id="A0AAW1A4L3"/>
<comment type="caution">
    <text evidence="1">The sequence shown here is derived from an EMBL/GenBank/DDBJ whole genome shotgun (WGS) entry which is preliminary data.</text>
</comment>
<reference evidence="1 2" key="1">
    <citation type="submission" date="2024-05" db="EMBL/GenBank/DDBJ databases">
        <title>The nuclear and mitochondrial genome assemblies of Tetragonisca angustula (Apidae: Meliponini), a tiny yet remarkable pollinator in the Neotropics.</title>
        <authorList>
            <person name="Ferrari R."/>
            <person name="Ricardo P.C."/>
            <person name="Dias F.C."/>
            <person name="Araujo N.S."/>
            <person name="Soares D.O."/>
            <person name="Zhou Q.-S."/>
            <person name="Zhu C.-D."/>
            <person name="Coutinho L."/>
            <person name="Airas M.C."/>
            <person name="Batista T.M."/>
        </authorList>
    </citation>
    <scope>NUCLEOTIDE SEQUENCE [LARGE SCALE GENOMIC DNA]</scope>
    <source>
        <strain evidence="1">ASF017062</strain>
        <tissue evidence="1">Abdomen</tissue>
    </source>
</reference>
<dbReference type="EMBL" id="JAWNGG020000060">
    <property type="protein sequence ID" value="KAK9304803.1"/>
    <property type="molecule type" value="Genomic_DNA"/>
</dbReference>
<proteinExistence type="predicted"/>
<name>A0AAW1A4L3_9HYME</name>